<dbReference type="Pfam" id="PF00211">
    <property type="entry name" value="Guanylate_cyc"/>
    <property type="match status" value="1"/>
</dbReference>
<dbReference type="PANTHER" id="PTHR43081:SF1">
    <property type="entry name" value="ADENYLATE CYCLASE, TERMINAL-DIFFERENTIATION SPECIFIC"/>
    <property type="match status" value="1"/>
</dbReference>
<proteinExistence type="inferred from homology"/>
<dbReference type="EMBL" id="AP019368">
    <property type="protein sequence ID" value="BBH54029.1"/>
    <property type="molecule type" value="Genomic_DNA"/>
</dbReference>
<dbReference type="GO" id="GO:0006171">
    <property type="term" value="P:cAMP biosynthetic process"/>
    <property type="evidence" value="ECO:0007669"/>
    <property type="project" value="TreeGrafter"/>
</dbReference>
<dbReference type="InterPro" id="IPR029787">
    <property type="entry name" value="Nucleotide_cyclase"/>
</dbReference>
<dbReference type="SMART" id="SM00044">
    <property type="entry name" value="CYCc"/>
    <property type="match status" value="1"/>
</dbReference>
<dbReference type="Proteomes" id="UP000291236">
    <property type="component" value="Chromosome"/>
</dbReference>
<evidence type="ECO:0000313" key="9">
    <source>
        <dbReference type="EMBL" id="BBH54029.1"/>
    </source>
</evidence>
<dbReference type="PROSITE" id="PS50125">
    <property type="entry name" value="GUANYLATE_CYCLASE_2"/>
    <property type="match status" value="1"/>
</dbReference>
<keyword evidence="6 7" id="KW-0472">Membrane</keyword>
<dbReference type="InterPro" id="IPR001054">
    <property type="entry name" value="A/G_cyclase"/>
</dbReference>
<dbReference type="FunFam" id="3.30.70.1230:FF:000016">
    <property type="entry name" value="Adenylate/guanylate cyclase domain-containing protein"/>
    <property type="match status" value="1"/>
</dbReference>
<dbReference type="GO" id="GO:0004016">
    <property type="term" value="F:adenylate cyclase activity"/>
    <property type="evidence" value="ECO:0007669"/>
    <property type="project" value="UniProtKB-ARBA"/>
</dbReference>
<evidence type="ECO:0000256" key="1">
    <source>
        <dbReference type="ARBA" id="ARBA00004196"/>
    </source>
</evidence>
<name>A0A4P2VQ23_FLUSA</name>
<keyword evidence="5 7" id="KW-1133">Transmembrane helix</keyword>
<evidence type="ECO:0000256" key="5">
    <source>
        <dbReference type="ARBA" id="ARBA00022989"/>
    </source>
</evidence>
<evidence type="ECO:0000256" key="4">
    <source>
        <dbReference type="ARBA" id="ARBA00022692"/>
    </source>
</evidence>
<accession>A0A4P2VQ23</accession>
<dbReference type="SMART" id="SM01080">
    <property type="entry name" value="CHASE2"/>
    <property type="match status" value="1"/>
</dbReference>
<keyword evidence="3" id="KW-1003">Cell membrane</keyword>
<dbReference type="CDD" id="cd07302">
    <property type="entry name" value="CHD"/>
    <property type="match status" value="1"/>
</dbReference>
<feature type="transmembrane region" description="Helical" evidence="7">
    <location>
        <begin position="440"/>
        <end position="458"/>
    </location>
</feature>
<dbReference type="GO" id="GO:0035556">
    <property type="term" value="P:intracellular signal transduction"/>
    <property type="evidence" value="ECO:0007669"/>
    <property type="project" value="InterPro"/>
</dbReference>
<feature type="transmembrane region" description="Helical" evidence="7">
    <location>
        <begin position="410"/>
        <end position="431"/>
    </location>
</feature>
<dbReference type="Pfam" id="PF05226">
    <property type="entry name" value="CHASE2"/>
    <property type="match status" value="1"/>
</dbReference>
<feature type="transmembrane region" description="Helical" evidence="7">
    <location>
        <begin position="464"/>
        <end position="487"/>
    </location>
</feature>
<gene>
    <name evidence="9" type="ORF">JCM31447_24860</name>
</gene>
<reference evidence="9 10" key="1">
    <citation type="submission" date="2018-12" db="EMBL/GenBank/DDBJ databases">
        <title>Rubrispira sanarue gen. nov., sp., nov., a member of the order Silvanigrellales, isolated from a brackish lake in Hamamatsu Japan.</title>
        <authorList>
            <person name="Maejima Y."/>
            <person name="Iino T."/>
            <person name="Muraguchi Y."/>
            <person name="Fukuda K."/>
            <person name="Nojiri H."/>
            <person name="Ohkuma M."/>
            <person name="Moriuchi R."/>
            <person name="Dohra H."/>
            <person name="Kimbara K."/>
            <person name="Shintani M."/>
        </authorList>
    </citation>
    <scope>NUCLEOTIDE SEQUENCE [LARGE SCALE GENOMIC DNA]</scope>
    <source>
        <strain evidence="9 10">RF1110005</strain>
    </source>
</reference>
<keyword evidence="10" id="KW-1185">Reference proteome</keyword>
<feature type="domain" description="Guanylate cyclase" evidence="8">
    <location>
        <begin position="529"/>
        <end position="661"/>
    </location>
</feature>
<evidence type="ECO:0000259" key="8">
    <source>
        <dbReference type="PROSITE" id="PS50125"/>
    </source>
</evidence>
<dbReference type="KEGG" id="sbf:JCM31447_24860"/>
<dbReference type="AlphaFoldDB" id="A0A4P2VQ23"/>
<evidence type="ECO:0000313" key="10">
    <source>
        <dbReference type="Proteomes" id="UP000291236"/>
    </source>
</evidence>
<comment type="subcellular location">
    <subcellularLocation>
        <location evidence="1">Cell envelope</location>
    </subcellularLocation>
</comment>
<evidence type="ECO:0000256" key="7">
    <source>
        <dbReference type="SAM" id="Phobius"/>
    </source>
</evidence>
<dbReference type="InterPro" id="IPR050697">
    <property type="entry name" value="Adenylyl/Guanylyl_Cyclase_3/4"/>
</dbReference>
<evidence type="ECO:0000256" key="3">
    <source>
        <dbReference type="ARBA" id="ARBA00022475"/>
    </source>
</evidence>
<sequence>MEKNKRRLFTKKKILHFFLMPTSFKTGLFICFICLFLLLRHYSLPKNALDLVGQLERELYDVRFKIRGPIKLTGVVGTLTADDKSIEKFGRWPFPRDIYEKVLQNLKNAGVKWIGFDVFFSEPQRRFLDESLLNLKQIYLEKHLNSKEYENTLYKLMNNSPGDFSLGRGIEDFKSITQGFYFIDHKSQLLNSQYDWLASFNRLKNSAIDFVDFPAGKKINQYKELMSYGVVTNTEVIAGKSRYVGFANNQSESDGLIRKAALVKAIEPTDSKGISHGNAIVVPSLGLSLAANYLESGIVVHFDELGIESIELYPSDSKKPQIKIPLFYDGQGKLLINHYGEFEQLPQLSLQDAYENKIPKNVPPILVYGGTATGTNDKRPSPFDENFDGVGHHVTVIENILTQNFMKRPLSAPFLEIALLIVSGIVFSFILKHMSAIKSAIFVGTILISFYLIDKYFLFGKGNWFYVGMFYLQSISIYFGITIFKYFTEEREKKKVRSAFQYYLNPAVINQLMEQPDKLKLGGEKKNLTVFFSDVRGFTTISESLTPEKLTSLLNEYFTPMTKIILDSNGLLDKYIGDAVMAVWGAPIPIEDHPDRAVVSSLKMLDELENLQKKWASEGLPFLDIGIGLNTGDMVVGNMGSDQRFDYTVLGDAVNLGARLEGINKNYGTRIICSEFTKNSLKNPEKFLLRELDIIQVKGKNEPVRIFEVMRFQASEREQIKELIHAYESALSLYRAQKWNEAIAQFKNALKIKAEDPPSLEFIERCQYLKKEGVDKNWNGVWVFKTK</sequence>
<dbReference type="SUPFAM" id="SSF55073">
    <property type="entry name" value="Nucleotide cyclase"/>
    <property type="match status" value="1"/>
</dbReference>
<evidence type="ECO:0000256" key="2">
    <source>
        <dbReference type="ARBA" id="ARBA00005381"/>
    </source>
</evidence>
<organism evidence="9 10">
    <name type="scientific">Fluviispira sanaruensis</name>
    <dbReference type="NCBI Taxonomy" id="2493639"/>
    <lineage>
        <taxon>Bacteria</taxon>
        <taxon>Pseudomonadati</taxon>
        <taxon>Bdellovibrionota</taxon>
        <taxon>Oligoflexia</taxon>
        <taxon>Silvanigrellales</taxon>
        <taxon>Silvanigrellaceae</taxon>
        <taxon>Fluviispira</taxon>
    </lineage>
</organism>
<keyword evidence="4 7" id="KW-0812">Transmembrane</keyword>
<dbReference type="Gene3D" id="3.30.70.1230">
    <property type="entry name" value="Nucleotide cyclase"/>
    <property type="match status" value="1"/>
</dbReference>
<dbReference type="InterPro" id="IPR007890">
    <property type="entry name" value="CHASE2"/>
</dbReference>
<dbReference type="OrthoDB" id="5288193at2"/>
<dbReference type="PANTHER" id="PTHR43081">
    <property type="entry name" value="ADENYLATE CYCLASE, TERMINAL-DIFFERENTIATION SPECIFIC-RELATED"/>
    <property type="match status" value="1"/>
</dbReference>
<evidence type="ECO:0000256" key="6">
    <source>
        <dbReference type="ARBA" id="ARBA00023136"/>
    </source>
</evidence>
<protein>
    <submittedName>
        <fullName evidence="9">Adenylate/guanylate cyclase domain-containing protein</fullName>
    </submittedName>
</protein>
<dbReference type="GO" id="GO:0030313">
    <property type="term" value="C:cell envelope"/>
    <property type="evidence" value="ECO:0007669"/>
    <property type="project" value="UniProtKB-SubCell"/>
</dbReference>
<comment type="similarity">
    <text evidence="2">Belongs to the adenylyl cyclase class-3 family.</text>
</comment>
<dbReference type="RefSeq" id="WP_130611030.1">
    <property type="nucleotide sequence ID" value="NZ_AP019368.1"/>
</dbReference>